<comment type="cofactor">
    <cofactor evidence="1">
        <name>Mg(2+)</name>
        <dbReference type="ChEBI" id="CHEBI:18420"/>
    </cofactor>
</comment>
<keyword evidence="7" id="KW-0862">Zinc</keyword>
<keyword evidence="11" id="KW-0732">Signal</keyword>
<dbReference type="Proteomes" id="UP000675409">
    <property type="component" value="Unassembled WGS sequence"/>
</dbReference>
<keyword evidence="5" id="KW-0479">Metal-binding</keyword>
<evidence type="ECO:0000256" key="7">
    <source>
        <dbReference type="ARBA" id="ARBA00022833"/>
    </source>
</evidence>
<keyword evidence="8" id="KW-0460">Magnesium</keyword>
<feature type="signal peptide" evidence="11">
    <location>
        <begin position="1"/>
        <end position="27"/>
    </location>
</feature>
<evidence type="ECO:0000256" key="6">
    <source>
        <dbReference type="ARBA" id="ARBA00022801"/>
    </source>
</evidence>
<dbReference type="Pfam" id="PF00245">
    <property type="entry name" value="Alk_phosphatase"/>
    <property type="match status" value="2"/>
</dbReference>
<evidence type="ECO:0000256" key="5">
    <source>
        <dbReference type="ARBA" id="ARBA00022723"/>
    </source>
</evidence>
<dbReference type="PANTHER" id="PTHR11596">
    <property type="entry name" value="ALKALINE PHOSPHATASE"/>
    <property type="match status" value="1"/>
</dbReference>
<feature type="region of interest" description="Disordered" evidence="10">
    <location>
        <begin position="32"/>
        <end position="51"/>
    </location>
</feature>
<evidence type="ECO:0000256" key="8">
    <source>
        <dbReference type="ARBA" id="ARBA00022842"/>
    </source>
</evidence>
<feature type="compositionally biased region" description="Basic and acidic residues" evidence="10">
    <location>
        <begin position="38"/>
        <end position="51"/>
    </location>
</feature>
<dbReference type="EMBL" id="JABBYC010000014">
    <property type="protein sequence ID" value="MBL0886658.1"/>
    <property type="molecule type" value="Genomic_DNA"/>
</dbReference>
<dbReference type="InterPro" id="IPR018299">
    <property type="entry name" value="Alkaline_phosphatase_AS"/>
</dbReference>
<sequence length="478" mass="49703">MRTSARRITLASALVGTLVLGAASSYAVTSGLTGTGDATRHDGDQTRQVRSEIRQGPARNVILLIGDGMGDSEITIARNYQYGAAGELPGIDALPLTGQYTTYALDPSNGLPDYVTDSAASGTGWATGTKTYNGAISVDLDGNSHATILELAKKAGLRTGNVSTAEIQDATPAVLMSHVATRGCKSPSGMDACEAQKIENGGPGSITEQTLATRPDVVLGGGARYFAETATAGEYAGMTLMDQATERGFNVVTDAAALESVQAADQDAPLLGVFAPSHLPTVWNGPLATPTGGSEPAVTCEENPAHTADIPTVEAMTTKAIDVLDDRHARKGFFLQVEGASIDKQDHAANPCAQLGENVDFDHAVRAAMDFAERDGNTLVVVSADHGHTSQIVYPGITTPGLTRTLTTADGQPMTIAYGTAAQGHSQTHTGTQVRIAGYGPGAANVVGLTDQTDLFFTMKNALGLDKKHGHGWWPWGR</sequence>
<keyword evidence="13" id="KW-1185">Reference proteome</keyword>
<comment type="similarity">
    <text evidence="3 9">Belongs to the alkaline phosphatase family.</text>
</comment>
<evidence type="ECO:0000256" key="4">
    <source>
        <dbReference type="ARBA" id="ARBA00022553"/>
    </source>
</evidence>
<comment type="caution">
    <text evidence="12">The sequence shown here is derived from an EMBL/GenBank/DDBJ whole genome shotgun (WGS) entry which is preliminary data.</text>
</comment>
<dbReference type="PRINTS" id="PR00113">
    <property type="entry name" value="ALKPHPHTASE"/>
</dbReference>
<dbReference type="CDD" id="cd16012">
    <property type="entry name" value="ALP"/>
    <property type="match status" value="1"/>
</dbReference>
<organism evidence="12 13">
    <name type="scientific">Myceligenerans indicum</name>
    <dbReference type="NCBI Taxonomy" id="2593663"/>
    <lineage>
        <taxon>Bacteria</taxon>
        <taxon>Bacillati</taxon>
        <taxon>Actinomycetota</taxon>
        <taxon>Actinomycetes</taxon>
        <taxon>Micrococcales</taxon>
        <taxon>Promicromonosporaceae</taxon>
        <taxon>Myceligenerans</taxon>
    </lineage>
</organism>
<dbReference type="PROSITE" id="PS00123">
    <property type="entry name" value="ALKALINE_PHOSPHATASE"/>
    <property type="match status" value="1"/>
</dbReference>
<protein>
    <submittedName>
        <fullName evidence="12">Alkaline phosphatase</fullName>
        <ecNumber evidence="12">3.1.3.1</ecNumber>
    </submittedName>
</protein>
<evidence type="ECO:0000313" key="13">
    <source>
        <dbReference type="Proteomes" id="UP000675409"/>
    </source>
</evidence>
<evidence type="ECO:0000256" key="10">
    <source>
        <dbReference type="SAM" id="MobiDB-lite"/>
    </source>
</evidence>
<proteinExistence type="inferred from homology"/>
<evidence type="ECO:0000256" key="1">
    <source>
        <dbReference type="ARBA" id="ARBA00001946"/>
    </source>
</evidence>
<evidence type="ECO:0000256" key="3">
    <source>
        <dbReference type="ARBA" id="ARBA00005984"/>
    </source>
</evidence>
<name>A0ABS1LKF1_9MICO</name>
<feature type="chain" id="PRO_5047407279" evidence="11">
    <location>
        <begin position="28"/>
        <end position="478"/>
    </location>
</feature>
<accession>A0ABS1LKF1</accession>
<evidence type="ECO:0000256" key="9">
    <source>
        <dbReference type="RuleBase" id="RU003946"/>
    </source>
</evidence>
<dbReference type="InterPro" id="IPR017850">
    <property type="entry name" value="Alkaline_phosphatase_core_sf"/>
</dbReference>
<dbReference type="NCBIfam" id="NF007810">
    <property type="entry name" value="PRK10518.1"/>
    <property type="match status" value="1"/>
</dbReference>
<dbReference type="SUPFAM" id="SSF53649">
    <property type="entry name" value="Alkaline phosphatase-like"/>
    <property type="match status" value="1"/>
</dbReference>
<reference evidence="12 13" key="1">
    <citation type="journal article" date="2021" name="Arch. Microbiol.">
        <title>Myceligenerans indicum sp. nov., an actinobacterium isolated from mangrove sediment of Sundarbans, India.</title>
        <authorList>
            <person name="Asha K."/>
            <person name="Bhadury P."/>
        </authorList>
    </citation>
    <scope>NUCLEOTIDE SEQUENCE [LARGE SCALE GENOMIC DNA]</scope>
    <source>
        <strain evidence="12 13">I2</strain>
    </source>
</reference>
<gene>
    <name evidence="12" type="primary">phoA</name>
    <name evidence="12" type="ORF">HGK34_10310</name>
</gene>
<dbReference type="PANTHER" id="PTHR11596:SF5">
    <property type="entry name" value="ALKALINE PHOSPHATASE"/>
    <property type="match status" value="1"/>
</dbReference>
<comment type="cofactor">
    <cofactor evidence="2">
        <name>Zn(2+)</name>
        <dbReference type="ChEBI" id="CHEBI:29105"/>
    </cofactor>
</comment>
<dbReference type="SMART" id="SM00098">
    <property type="entry name" value="alkPPc"/>
    <property type="match status" value="1"/>
</dbReference>
<keyword evidence="6 12" id="KW-0378">Hydrolase</keyword>
<dbReference type="Gene3D" id="3.40.720.10">
    <property type="entry name" value="Alkaline Phosphatase, subunit A"/>
    <property type="match status" value="1"/>
</dbReference>
<evidence type="ECO:0000313" key="12">
    <source>
        <dbReference type="EMBL" id="MBL0886658.1"/>
    </source>
</evidence>
<dbReference type="GO" id="GO:0004035">
    <property type="term" value="F:alkaline phosphatase activity"/>
    <property type="evidence" value="ECO:0007669"/>
    <property type="project" value="UniProtKB-EC"/>
</dbReference>
<dbReference type="RefSeq" id="WP_307815892.1">
    <property type="nucleotide sequence ID" value="NZ_JABBYC010000014.1"/>
</dbReference>
<keyword evidence="4" id="KW-0597">Phosphoprotein</keyword>
<dbReference type="EC" id="3.1.3.1" evidence="12"/>
<evidence type="ECO:0000256" key="11">
    <source>
        <dbReference type="SAM" id="SignalP"/>
    </source>
</evidence>
<evidence type="ECO:0000256" key="2">
    <source>
        <dbReference type="ARBA" id="ARBA00001947"/>
    </source>
</evidence>
<dbReference type="InterPro" id="IPR001952">
    <property type="entry name" value="Alkaline_phosphatase"/>
</dbReference>